<dbReference type="RefSeq" id="WP_213654620.1">
    <property type="nucleotide sequence ID" value="NZ_BOSL01000005.1"/>
</dbReference>
<proteinExistence type="predicted"/>
<evidence type="ECO:0000259" key="1">
    <source>
        <dbReference type="Pfam" id="PF00149"/>
    </source>
</evidence>
<dbReference type="InterPro" id="IPR004843">
    <property type="entry name" value="Calcineurin-like_PHP"/>
</dbReference>
<accession>A0ABQ4MAB5</accession>
<dbReference type="CDD" id="cd00144">
    <property type="entry name" value="MPP_PPP_family"/>
    <property type="match status" value="1"/>
</dbReference>
<organism evidence="2 3">
    <name type="scientific">Paenibacillus vini</name>
    <dbReference type="NCBI Taxonomy" id="1476024"/>
    <lineage>
        <taxon>Bacteria</taxon>
        <taxon>Bacillati</taxon>
        <taxon>Bacillota</taxon>
        <taxon>Bacilli</taxon>
        <taxon>Bacillales</taxon>
        <taxon>Paenibacillaceae</taxon>
        <taxon>Paenibacillus</taxon>
    </lineage>
</organism>
<dbReference type="SUPFAM" id="SSF56300">
    <property type="entry name" value="Metallo-dependent phosphatases"/>
    <property type="match status" value="1"/>
</dbReference>
<evidence type="ECO:0000313" key="3">
    <source>
        <dbReference type="Proteomes" id="UP000679992"/>
    </source>
</evidence>
<name>A0ABQ4MAB5_9BACL</name>
<dbReference type="PANTHER" id="PTHR42850:SF4">
    <property type="entry name" value="ZINC-DEPENDENT ENDOPOLYPHOSPHATASE"/>
    <property type="match status" value="1"/>
</dbReference>
<feature type="domain" description="Calcineurin-like phosphoesterase" evidence="1">
    <location>
        <begin position="1"/>
        <end position="178"/>
    </location>
</feature>
<dbReference type="InterPro" id="IPR029052">
    <property type="entry name" value="Metallo-depent_PP-like"/>
</dbReference>
<sequence length="233" mass="26584">MKRYFMTDIHGDARGMKALLDHVGIDFSVDQIVFGGDMINRGKDSAEVVKFVKNLVDTFPNNVHAVVGNHEEMLSDYYRSGDKTWLHHGGSEALKNFNKTFTDDADRQSHLEWATSLPLLFEDEAFVYTHAGLNPHEPLNKQSREILWMSESVLYSIPGTSLLALTQNKPIIHGHTPVEYIYFDGVRLNCDLGSNTYSIEEERGLGLVNLTEMTYFIYKQAQKKIEKRKVVQI</sequence>
<dbReference type="Proteomes" id="UP000679992">
    <property type="component" value="Unassembled WGS sequence"/>
</dbReference>
<dbReference type="Gene3D" id="3.60.21.10">
    <property type="match status" value="1"/>
</dbReference>
<keyword evidence="3" id="KW-1185">Reference proteome</keyword>
<reference evidence="2 3" key="1">
    <citation type="submission" date="2021-03" db="EMBL/GenBank/DDBJ databases">
        <title>Antimicrobial resistance genes in bacteria isolated from Japanese honey, and their potential for conferring macrolide and lincosamide resistance in the American foulbrood pathogen Paenibacillus larvae.</title>
        <authorList>
            <person name="Okamoto M."/>
            <person name="Kumagai M."/>
            <person name="Kanamori H."/>
            <person name="Takamatsu D."/>
        </authorList>
    </citation>
    <scope>NUCLEOTIDE SEQUENCE [LARGE SCALE GENOMIC DNA]</scope>
    <source>
        <strain evidence="2 3">J42TS3</strain>
    </source>
</reference>
<evidence type="ECO:0000313" key="2">
    <source>
        <dbReference type="EMBL" id="GIP52938.1"/>
    </source>
</evidence>
<dbReference type="Pfam" id="PF00149">
    <property type="entry name" value="Metallophos"/>
    <property type="match status" value="1"/>
</dbReference>
<dbReference type="EMBL" id="BOSL01000005">
    <property type="protein sequence ID" value="GIP52938.1"/>
    <property type="molecule type" value="Genomic_DNA"/>
</dbReference>
<dbReference type="InterPro" id="IPR050126">
    <property type="entry name" value="Ap4A_hydrolase"/>
</dbReference>
<dbReference type="PANTHER" id="PTHR42850">
    <property type="entry name" value="METALLOPHOSPHOESTERASE"/>
    <property type="match status" value="1"/>
</dbReference>
<gene>
    <name evidence="2" type="ORF">J42TS3_19730</name>
</gene>
<comment type="caution">
    <text evidence="2">The sequence shown here is derived from an EMBL/GenBank/DDBJ whole genome shotgun (WGS) entry which is preliminary data.</text>
</comment>
<protein>
    <submittedName>
        <fullName evidence="2">Serine/threonine protein phosphatase</fullName>
    </submittedName>
</protein>